<comment type="caution">
    <text evidence="2">The sequence shown here is derived from an EMBL/GenBank/DDBJ whole genome shotgun (WGS) entry which is preliminary data.</text>
</comment>
<feature type="signal peptide" evidence="1">
    <location>
        <begin position="1"/>
        <end position="26"/>
    </location>
</feature>
<protein>
    <submittedName>
        <fullName evidence="2">Uncharacterized protein</fullName>
    </submittedName>
</protein>
<name>A0AAE1KRP9_PETCI</name>
<keyword evidence="1" id="KW-0732">Signal</keyword>
<evidence type="ECO:0000313" key="2">
    <source>
        <dbReference type="EMBL" id="KAK3881483.1"/>
    </source>
</evidence>
<sequence length="264" mass="29482">MSQVGLQRCCVWMAMMLLLPSAPVEGRDLRLFNSVLISLQRIQANTFTQKEMLDISPGANIALYCTTKCTLLDWCKLWCAYPSTNPSHCLVSSIIFMPTYQETDLTDALTCHTTRPKDLATYADITAGLPGVTYPQRNEQNLVNGFYSYDPNENMATMSKPSERWFILDFGQPKCFQHVIMYAQNNSTAPRRFNNIEVRVGNVKAVTPPGDLSSYDLFGWFLGPAAKGQVVEMKSPKPVCARFVSACKVAGDGQQLQVAHIEVF</sequence>
<dbReference type="Gene3D" id="2.60.120.260">
    <property type="entry name" value="Galactose-binding domain-like"/>
    <property type="match status" value="1"/>
</dbReference>
<feature type="chain" id="PRO_5041921488" evidence="1">
    <location>
        <begin position="27"/>
        <end position="264"/>
    </location>
</feature>
<organism evidence="2 3">
    <name type="scientific">Petrolisthes cinctipes</name>
    <name type="common">Flat porcelain crab</name>
    <dbReference type="NCBI Taxonomy" id="88211"/>
    <lineage>
        <taxon>Eukaryota</taxon>
        <taxon>Metazoa</taxon>
        <taxon>Ecdysozoa</taxon>
        <taxon>Arthropoda</taxon>
        <taxon>Crustacea</taxon>
        <taxon>Multicrustacea</taxon>
        <taxon>Malacostraca</taxon>
        <taxon>Eumalacostraca</taxon>
        <taxon>Eucarida</taxon>
        <taxon>Decapoda</taxon>
        <taxon>Pleocyemata</taxon>
        <taxon>Anomura</taxon>
        <taxon>Galatheoidea</taxon>
        <taxon>Porcellanidae</taxon>
        <taxon>Petrolisthes</taxon>
    </lineage>
</organism>
<proteinExistence type="predicted"/>
<dbReference type="AlphaFoldDB" id="A0AAE1KRP9"/>
<evidence type="ECO:0000256" key="1">
    <source>
        <dbReference type="SAM" id="SignalP"/>
    </source>
</evidence>
<accession>A0AAE1KRP9</accession>
<keyword evidence="3" id="KW-1185">Reference proteome</keyword>
<gene>
    <name evidence="2" type="ORF">Pcinc_014067</name>
</gene>
<dbReference type="Proteomes" id="UP001286313">
    <property type="component" value="Unassembled WGS sequence"/>
</dbReference>
<evidence type="ECO:0000313" key="3">
    <source>
        <dbReference type="Proteomes" id="UP001286313"/>
    </source>
</evidence>
<dbReference type="EMBL" id="JAWQEG010001213">
    <property type="protein sequence ID" value="KAK3881483.1"/>
    <property type="molecule type" value="Genomic_DNA"/>
</dbReference>
<reference evidence="2" key="1">
    <citation type="submission" date="2023-10" db="EMBL/GenBank/DDBJ databases">
        <title>Genome assemblies of two species of porcelain crab, Petrolisthes cinctipes and Petrolisthes manimaculis (Anomura: Porcellanidae).</title>
        <authorList>
            <person name="Angst P."/>
        </authorList>
    </citation>
    <scope>NUCLEOTIDE SEQUENCE</scope>
    <source>
        <strain evidence="2">PB745_01</strain>
        <tissue evidence="2">Gill</tissue>
    </source>
</reference>